<dbReference type="AlphaFoldDB" id="A0A0E9RIA2"/>
<reference evidence="1" key="1">
    <citation type="submission" date="2014-11" db="EMBL/GenBank/DDBJ databases">
        <authorList>
            <person name="Amaro Gonzalez C."/>
        </authorList>
    </citation>
    <scope>NUCLEOTIDE SEQUENCE</scope>
</reference>
<organism evidence="1">
    <name type="scientific">Anguilla anguilla</name>
    <name type="common">European freshwater eel</name>
    <name type="synonym">Muraena anguilla</name>
    <dbReference type="NCBI Taxonomy" id="7936"/>
    <lineage>
        <taxon>Eukaryota</taxon>
        <taxon>Metazoa</taxon>
        <taxon>Chordata</taxon>
        <taxon>Craniata</taxon>
        <taxon>Vertebrata</taxon>
        <taxon>Euteleostomi</taxon>
        <taxon>Actinopterygii</taxon>
        <taxon>Neopterygii</taxon>
        <taxon>Teleostei</taxon>
        <taxon>Anguilliformes</taxon>
        <taxon>Anguillidae</taxon>
        <taxon>Anguilla</taxon>
    </lineage>
</organism>
<protein>
    <submittedName>
        <fullName evidence="1">Uncharacterized protein</fullName>
    </submittedName>
</protein>
<name>A0A0E9RIA2_ANGAN</name>
<proteinExistence type="predicted"/>
<reference evidence="1" key="2">
    <citation type="journal article" date="2015" name="Fish Shellfish Immunol.">
        <title>Early steps in the European eel (Anguilla anguilla)-Vibrio vulnificus interaction in the gills: Role of the RtxA13 toxin.</title>
        <authorList>
            <person name="Callol A."/>
            <person name="Pajuelo D."/>
            <person name="Ebbesson L."/>
            <person name="Teles M."/>
            <person name="MacKenzie S."/>
            <person name="Amaro C."/>
        </authorList>
    </citation>
    <scope>NUCLEOTIDE SEQUENCE</scope>
</reference>
<sequence length="26" mass="2680">MAGIMGGATVRYGVIQNTCFSIGDAF</sequence>
<evidence type="ECO:0000313" key="1">
    <source>
        <dbReference type="EMBL" id="JAH28871.1"/>
    </source>
</evidence>
<accession>A0A0E9RIA2</accession>
<dbReference type="EMBL" id="GBXM01079706">
    <property type="protein sequence ID" value="JAH28871.1"/>
    <property type="molecule type" value="Transcribed_RNA"/>
</dbReference>